<reference evidence="2 3" key="1">
    <citation type="submission" date="2023-02" db="EMBL/GenBank/DDBJ databases">
        <title>LHISI_Scaffold_Assembly.</title>
        <authorList>
            <person name="Stuart O.P."/>
            <person name="Cleave R."/>
            <person name="Magrath M.J.L."/>
            <person name="Mikheyev A.S."/>
        </authorList>
    </citation>
    <scope>NUCLEOTIDE SEQUENCE [LARGE SCALE GENOMIC DNA]</scope>
    <source>
        <strain evidence="2">Daus_M_001</strain>
        <tissue evidence="2">Leg muscle</tissue>
    </source>
</reference>
<name>A0ABQ9GI63_9NEOP</name>
<gene>
    <name evidence="2" type="ORF">PR048_028049</name>
</gene>
<protein>
    <submittedName>
        <fullName evidence="2">Uncharacterized protein</fullName>
    </submittedName>
</protein>
<accession>A0ABQ9GI63</accession>
<feature type="region of interest" description="Disordered" evidence="1">
    <location>
        <begin position="647"/>
        <end position="688"/>
    </location>
</feature>
<feature type="region of interest" description="Disordered" evidence="1">
    <location>
        <begin position="67"/>
        <end position="115"/>
    </location>
</feature>
<sequence>MNRCRHAIPKNDIPVKERHKAVTRVQFAQDVVSTKPCAVEKPVFRELLPHGVRDDFLAGWTNETEVNDLPDVGLPPRPYTHTHAHTHTHTARNKHPPSLSFPSRRKRKKKQLKKSCDASLTARAKISAFTHSVTTESQHALRVGAIGPKACVLVSPVSLPHFLTLGGFESEKHGSNKDNSAMLIKRAVVTKHKALNCSAVLSWGRVPAIWDLKRRPCHFIGEMSVARSLASHQGEPGSIPRGFTRSGNVAHVSADRCVFSVYSRFHHCVPSLLHLHLTSPTTSDAVQILQSLTSKPQSSGIVSGDAAVRWVFSGIFRCTRPCITTLLDSHLLSPSSALKTSCGKHATVCGDGNDLESIAQRMFANVIALDVVPGCQHSSVRGSLQSRNSVDFLTAKAVTDSTHKTRKVQIDFWSSKNRWLDYSPPTKATGFDSRWGRPRILACGNRAGRCRWLAGFLGDLPFPPLLQSSAAPYLPRSSLIGSQISSLARSHSRQQAFTIQPRQVGSELLITTNAGTPIPFVSVFPLTTVLVAQHDNGHDAYCAPQRSLLTGHQSLSVKMQRLPSGGLHKRMSLSSKRVATDVISKGSDYKISVELSHTSQGRTVGAESDYVEEGTISHLIVALYVLFQASDAEPMRVKRGEYGAVPEYKGGGTGDPRENPSTTGIVRHDSHIRKSRGDPNRKKLGQRRGAVARALAAHHGDPGPIPGGLTPGSSHVGAVLEDAACRRAFSGHSRFPRPCRSILGPHFMSCPGLRITGHLRSQLESPSLGECCIVLGSLPTRLVIRGKPKSFLCEPPCRGVARGSLSGWRDGRAPGAQTKMFVSFDAPLAVKMTPQS</sequence>
<proteinExistence type="predicted"/>
<feature type="compositionally biased region" description="Basic residues" evidence="1">
    <location>
        <begin position="80"/>
        <end position="95"/>
    </location>
</feature>
<evidence type="ECO:0000313" key="3">
    <source>
        <dbReference type="Proteomes" id="UP001159363"/>
    </source>
</evidence>
<evidence type="ECO:0000256" key="1">
    <source>
        <dbReference type="SAM" id="MobiDB-lite"/>
    </source>
</evidence>
<organism evidence="2 3">
    <name type="scientific">Dryococelus australis</name>
    <dbReference type="NCBI Taxonomy" id="614101"/>
    <lineage>
        <taxon>Eukaryota</taxon>
        <taxon>Metazoa</taxon>
        <taxon>Ecdysozoa</taxon>
        <taxon>Arthropoda</taxon>
        <taxon>Hexapoda</taxon>
        <taxon>Insecta</taxon>
        <taxon>Pterygota</taxon>
        <taxon>Neoptera</taxon>
        <taxon>Polyneoptera</taxon>
        <taxon>Phasmatodea</taxon>
        <taxon>Verophasmatodea</taxon>
        <taxon>Anareolatae</taxon>
        <taxon>Phasmatidae</taxon>
        <taxon>Eurycanthinae</taxon>
        <taxon>Dryococelus</taxon>
    </lineage>
</organism>
<evidence type="ECO:0000313" key="2">
    <source>
        <dbReference type="EMBL" id="KAJ8871717.1"/>
    </source>
</evidence>
<keyword evidence="3" id="KW-1185">Reference proteome</keyword>
<dbReference type="Proteomes" id="UP001159363">
    <property type="component" value="Chromosome 11"/>
</dbReference>
<feature type="compositionally biased region" description="Basic residues" evidence="1">
    <location>
        <begin position="103"/>
        <end position="113"/>
    </location>
</feature>
<comment type="caution">
    <text evidence="2">The sequence shown here is derived from an EMBL/GenBank/DDBJ whole genome shotgun (WGS) entry which is preliminary data.</text>
</comment>
<dbReference type="EMBL" id="JARBHB010000012">
    <property type="protein sequence ID" value="KAJ8871717.1"/>
    <property type="molecule type" value="Genomic_DNA"/>
</dbReference>